<sequence>MNHPVAAGDQDGEGRLVSALARGVSILGCFSPTAQELSGRELMEMTGLAKPTLFRLLDTLCELGLLRYSERVSKYVPGVGLLNLAAPALARMTVRQLARPLMQELADHICGQLELTLGIGHTLSYVEIVQGVGSKVFRPEVGMRVSVSRTGSGRAYLSLMAPEEREAYLAGLKAQDPQREAWLQERLADAARDLEEYGFCRGHRDLHREIESIAVPMRVRRDGEAWIFAASVPVYSEQSKQLVDNLGPRLVTLVRSVEASLGTIG</sequence>
<keyword evidence="3" id="KW-0804">Transcription</keyword>
<dbReference type="Proteomes" id="UP000177515">
    <property type="component" value="Chromosome 1"/>
</dbReference>
<accession>A0ABN4TET1</accession>
<keyword evidence="2" id="KW-0238">DNA-binding</keyword>
<dbReference type="EMBL" id="CP017754">
    <property type="protein sequence ID" value="AOZ05632.1"/>
    <property type="molecule type" value="Genomic_DNA"/>
</dbReference>
<dbReference type="InterPro" id="IPR036390">
    <property type="entry name" value="WH_DNA-bd_sf"/>
</dbReference>
<proteinExistence type="predicted"/>
<dbReference type="RefSeq" id="WP_071011918.1">
    <property type="nucleotide sequence ID" value="NZ_CP017754.1"/>
</dbReference>
<evidence type="ECO:0000256" key="3">
    <source>
        <dbReference type="ARBA" id="ARBA00023163"/>
    </source>
</evidence>
<dbReference type="InterPro" id="IPR014757">
    <property type="entry name" value="Tscrpt_reg_IclR_C"/>
</dbReference>
<gene>
    <name evidence="6" type="ORF">BKK80_07330</name>
</gene>
<dbReference type="InterPro" id="IPR005471">
    <property type="entry name" value="Tscrpt_reg_IclR_N"/>
</dbReference>
<dbReference type="InterPro" id="IPR036388">
    <property type="entry name" value="WH-like_DNA-bd_sf"/>
</dbReference>
<dbReference type="PROSITE" id="PS51077">
    <property type="entry name" value="HTH_ICLR"/>
    <property type="match status" value="1"/>
</dbReference>
<organism evidence="6 7">
    <name type="scientific">Cupriavidus malaysiensis</name>
    <dbReference type="NCBI Taxonomy" id="367825"/>
    <lineage>
        <taxon>Bacteria</taxon>
        <taxon>Pseudomonadati</taxon>
        <taxon>Pseudomonadota</taxon>
        <taxon>Betaproteobacteria</taxon>
        <taxon>Burkholderiales</taxon>
        <taxon>Burkholderiaceae</taxon>
        <taxon>Cupriavidus</taxon>
    </lineage>
</organism>
<name>A0ABN4TET1_9BURK</name>
<dbReference type="SUPFAM" id="SSF55781">
    <property type="entry name" value="GAF domain-like"/>
    <property type="match status" value="1"/>
</dbReference>
<dbReference type="Gene3D" id="1.10.10.10">
    <property type="entry name" value="Winged helix-like DNA-binding domain superfamily/Winged helix DNA-binding domain"/>
    <property type="match status" value="1"/>
</dbReference>
<dbReference type="Pfam" id="PF09339">
    <property type="entry name" value="HTH_IclR"/>
    <property type="match status" value="1"/>
</dbReference>
<evidence type="ECO:0000256" key="1">
    <source>
        <dbReference type="ARBA" id="ARBA00023015"/>
    </source>
</evidence>
<dbReference type="InterPro" id="IPR050707">
    <property type="entry name" value="HTH_MetabolicPath_Reg"/>
</dbReference>
<dbReference type="PANTHER" id="PTHR30136">
    <property type="entry name" value="HELIX-TURN-HELIX TRANSCRIPTIONAL REGULATOR, ICLR FAMILY"/>
    <property type="match status" value="1"/>
</dbReference>
<evidence type="ECO:0000259" key="4">
    <source>
        <dbReference type="PROSITE" id="PS51077"/>
    </source>
</evidence>
<dbReference type="SMART" id="SM00346">
    <property type="entry name" value="HTH_ICLR"/>
    <property type="match status" value="1"/>
</dbReference>
<evidence type="ECO:0000256" key="2">
    <source>
        <dbReference type="ARBA" id="ARBA00023125"/>
    </source>
</evidence>
<dbReference type="SUPFAM" id="SSF46785">
    <property type="entry name" value="Winged helix' DNA-binding domain"/>
    <property type="match status" value="1"/>
</dbReference>
<dbReference type="PANTHER" id="PTHR30136:SF33">
    <property type="entry name" value="TRANSCRIPTIONAL REGULATORY PROTEIN"/>
    <property type="match status" value="1"/>
</dbReference>
<keyword evidence="7" id="KW-1185">Reference proteome</keyword>
<dbReference type="Gene3D" id="3.30.450.40">
    <property type="match status" value="1"/>
</dbReference>
<protein>
    <submittedName>
        <fullName evidence="6">IclR family transcriptional regulator</fullName>
    </submittedName>
</protein>
<feature type="domain" description="HTH iclR-type" evidence="4">
    <location>
        <begin position="17"/>
        <end position="79"/>
    </location>
</feature>
<evidence type="ECO:0000313" key="7">
    <source>
        <dbReference type="Proteomes" id="UP000177515"/>
    </source>
</evidence>
<keyword evidence="1" id="KW-0805">Transcription regulation</keyword>
<dbReference type="Pfam" id="PF01614">
    <property type="entry name" value="IclR_C"/>
    <property type="match status" value="1"/>
</dbReference>
<dbReference type="InterPro" id="IPR029016">
    <property type="entry name" value="GAF-like_dom_sf"/>
</dbReference>
<evidence type="ECO:0000313" key="6">
    <source>
        <dbReference type="EMBL" id="AOZ05632.1"/>
    </source>
</evidence>
<evidence type="ECO:0000259" key="5">
    <source>
        <dbReference type="PROSITE" id="PS51078"/>
    </source>
</evidence>
<reference evidence="6 7" key="1">
    <citation type="submission" date="2016-10" db="EMBL/GenBank/DDBJ databases">
        <title>Complete genome sequences of three Cupriavidus strains isolated from various Malaysian environments.</title>
        <authorList>
            <person name="Abdullah A.A.-A."/>
            <person name="Shafie N.A.H."/>
            <person name="Lau N.S."/>
        </authorList>
    </citation>
    <scope>NUCLEOTIDE SEQUENCE [LARGE SCALE GENOMIC DNA]</scope>
    <source>
        <strain evidence="6 7">USMAA1020</strain>
    </source>
</reference>
<feature type="domain" description="IclR-ED" evidence="5">
    <location>
        <begin position="80"/>
        <end position="263"/>
    </location>
</feature>
<dbReference type="PROSITE" id="PS51078">
    <property type="entry name" value="ICLR_ED"/>
    <property type="match status" value="1"/>
</dbReference>